<dbReference type="InterPro" id="IPR046796">
    <property type="entry name" value="Transposase_32_dom"/>
</dbReference>
<name>A0ABQ7EGC8_BRACR</name>
<keyword evidence="4" id="KW-1185">Reference proteome</keyword>
<feature type="domain" description="Putative plant transposon protein" evidence="2">
    <location>
        <begin position="92"/>
        <end position="227"/>
    </location>
</feature>
<feature type="region of interest" description="Disordered" evidence="1">
    <location>
        <begin position="1"/>
        <end position="20"/>
    </location>
</feature>
<gene>
    <name evidence="3" type="ORF">DY000_02020604</name>
</gene>
<organism evidence="3 4">
    <name type="scientific">Brassica cretica</name>
    <name type="common">Mustard</name>
    <dbReference type="NCBI Taxonomy" id="69181"/>
    <lineage>
        <taxon>Eukaryota</taxon>
        <taxon>Viridiplantae</taxon>
        <taxon>Streptophyta</taxon>
        <taxon>Embryophyta</taxon>
        <taxon>Tracheophyta</taxon>
        <taxon>Spermatophyta</taxon>
        <taxon>Magnoliopsida</taxon>
        <taxon>eudicotyledons</taxon>
        <taxon>Gunneridae</taxon>
        <taxon>Pentapetalae</taxon>
        <taxon>rosids</taxon>
        <taxon>malvids</taxon>
        <taxon>Brassicales</taxon>
        <taxon>Brassicaceae</taxon>
        <taxon>Brassiceae</taxon>
        <taxon>Brassica</taxon>
    </lineage>
</organism>
<sequence>MSKSGAPKSASKAPSTDALSPLVLAQNTSVSSRVRSRKASERSVVVEVSSVTERVQQFMRRSLIAERSVDMTEKDQWGYIEIIAKGSMGTTVSALGNYVEQVVAEFYAGLPATKVEADAEEIAVQSELAEFLTEGTRKEWDNLTTADLSPRYGALMIIAAYNWIPSTHKTHVSVDRARLIYKMARGIRVDLGRLIFRQVMNLGVVQKNDSRWLIFPRLIMSVFQKQHRVSLLPGEKAQGPVVYTKDKRVGEIYEQRLAKAKVLRLQAPFSVHDLGSLSIPQGVLTQDDLHKVLQQTTRVLQALTDIVQDLSHSVADEDTRSWSGELMSIQGRITEGVSLKEELEKKQSNSEERKIGLFAEEEDVESFH</sequence>
<reference evidence="3 4" key="1">
    <citation type="journal article" date="2020" name="BMC Genomics">
        <title>Intraspecific diversification of the crop wild relative Brassica cretica Lam. using demographic model selection.</title>
        <authorList>
            <person name="Kioukis A."/>
            <person name="Michalopoulou V.A."/>
            <person name="Briers L."/>
            <person name="Pirintsos S."/>
            <person name="Studholme D.J."/>
            <person name="Pavlidis P."/>
            <person name="Sarris P.F."/>
        </authorList>
    </citation>
    <scope>NUCLEOTIDE SEQUENCE [LARGE SCALE GENOMIC DNA]</scope>
    <source>
        <strain evidence="4">cv. PFS-1207/04</strain>
    </source>
</reference>
<evidence type="ECO:0000313" key="4">
    <source>
        <dbReference type="Proteomes" id="UP000266723"/>
    </source>
</evidence>
<dbReference type="Proteomes" id="UP000266723">
    <property type="component" value="Unassembled WGS sequence"/>
</dbReference>
<dbReference type="EMBL" id="QGKV02000299">
    <property type="protein sequence ID" value="KAF3595575.1"/>
    <property type="molecule type" value="Genomic_DNA"/>
</dbReference>
<evidence type="ECO:0000259" key="2">
    <source>
        <dbReference type="Pfam" id="PF20167"/>
    </source>
</evidence>
<feature type="compositionally biased region" description="Low complexity" evidence="1">
    <location>
        <begin position="1"/>
        <end position="15"/>
    </location>
</feature>
<evidence type="ECO:0000256" key="1">
    <source>
        <dbReference type="SAM" id="MobiDB-lite"/>
    </source>
</evidence>
<dbReference type="Pfam" id="PF20167">
    <property type="entry name" value="Transposase_32"/>
    <property type="match status" value="1"/>
</dbReference>
<evidence type="ECO:0000313" key="3">
    <source>
        <dbReference type="EMBL" id="KAF3595575.1"/>
    </source>
</evidence>
<feature type="region of interest" description="Disordered" evidence="1">
    <location>
        <begin position="343"/>
        <end position="368"/>
    </location>
</feature>
<proteinExistence type="predicted"/>
<comment type="caution">
    <text evidence="3">The sequence shown here is derived from an EMBL/GenBank/DDBJ whole genome shotgun (WGS) entry which is preliminary data.</text>
</comment>
<feature type="compositionally biased region" description="Acidic residues" evidence="1">
    <location>
        <begin position="359"/>
        <end position="368"/>
    </location>
</feature>
<protein>
    <recommendedName>
        <fullName evidence="2">Putative plant transposon protein domain-containing protein</fullName>
    </recommendedName>
</protein>
<accession>A0ABQ7EGC8</accession>
<feature type="compositionally biased region" description="Basic and acidic residues" evidence="1">
    <location>
        <begin position="343"/>
        <end position="355"/>
    </location>
</feature>